<evidence type="ECO:0000313" key="2">
    <source>
        <dbReference type="Proteomes" id="UP000828048"/>
    </source>
</evidence>
<reference evidence="1 2" key="1">
    <citation type="journal article" date="2021" name="Hortic Res">
        <title>High-quality reference genome and annotation aids understanding of berry development for evergreen blueberry (Vaccinium darrowii).</title>
        <authorList>
            <person name="Yu J."/>
            <person name="Hulse-Kemp A.M."/>
            <person name="Babiker E."/>
            <person name="Staton M."/>
        </authorList>
    </citation>
    <scope>NUCLEOTIDE SEQUENCE [LARGE SCALE GENOMIC DNA]</scope>
    <source>
        <strain evidence="2">cv. NJ 8807/NJ 8810</strain>
        <tissue evidence="1">Young leaf</tissue>
    </source>
</reference>
<organism evidence="1 2">
    <name type="scientific">Vaccinium darrowii</name>
    <dbReference type="NCBI Taxonomy" id="229202"/>
    <lineage>
        <taxon>Eukaryota</taxon>
        <taxon>Viridiplantae</taxon>
        <taxon>Streptophyta</taxon>
        <taxon>Embryophyta</taxon>
        <taxon>Tracheophyta</taxon>
        <taxon>Spermatophyta</taxon>
        <taxon>Magnoliopsida</taxon>
        <taxon>eudicotyledons</taxon>
        <taxon>Gunneridae</taxon>
        <taxon>Pentapetalae</taxon>
        <taxon>asterids</taxon>
        <taxon>Ericales</taxon>
        <taxon>Ericaceae</taxon>
        <taxon>Vaccinioideae</taxon>
        <taxon>Vaccinieae</taxon>
        <taxon>Vaccinium</taxon>
    </lineage>
</organism>
<evidence type="ECO:0000313" key="1">
    <source>
        <dbReference type="EMBL" id="KAH7833017.1"/>
    </source>
</evidence>
<dbReference type="Proteomes" id="UP000828048">
    <property type="component" value="Chromosome 2"/>
</dbReference>
<keyword evidence="2" id="KW-1185">Reference proteome</keyword>
<gene>
    <name evidence="1" type="ORF">Vadar_002377</name>
</gene>
<protein>
    <submittedName>
        <fullName evidence="1">Uncharacterized protein</fullName>
    </submittedName>
</protein>
<name>A0ACB7WX69_9ERIC</name>
<sequence length="711" mass="79393">MGSTEDHQNKPFDPSSSPTEPLLLSNPPYPSSQVHEPITPNYSDPEPDQSNYLQISYQHGPRPIKDLPFLILFALFVLSTFALGIFASVNRNPNSSSVSSYVYDSNSTSCVLESSLSINSSYYYLSLNSTLSTSLIWTLVITFILSLPFVLSVLLLLKHYTKQVVYISLPFFIIVPVVINVYWFVACMVDTSCGDSFPLAYRILVLVFVFSLIGVLVWIIVVNWHRVELTVNIIGVASHALWRNLGLFGVLPAMTFGLVVYYVPIVVFLVFANENGKIVVRYKSEEYYCAWKQDSWVPAYFALAILTMLWSASAMVEAQVYVTSGTIAQWYFYKDDSGPRRSLRNSLRNALGPSSGTVCLSGLLICVVRVVRAMVDSSRQEGAKGMVNVILQCCVNALFAAFDFVNKFTINFAAITGEAYCSSARMAYELLKRNLLSAVFVETISTRLLAGIVFVLSAIYAVVVWAILNAVSDLGADSYFVAAMAWVLLIVVLGYFVHVLDDVIDTVYLCYAIDRDRGEVDLASRQPPKSNVECATNRMMFSHTHTLSPNKSQTFYSSDQNSTATTTTMAMAFKMATTGMWVTEECKSSFMEMKWKKVHRYIVFKIDEGSRLVTVDKVGGPGESYDDLAASLPKDDCRYAVFDFDFVTVDKCRKSKIFFIAWSPTASRIRAKMLYATSKDGLRRALDGIHYEVQATDPTEMGIDVIQDRAN</sequence>
<comment type="caution">
    <text evidence="1">The sequence shown here is derived from an EMBL/GenBank/DDBJ whole genome shotgun (WGS) entry which is preliminary data.</text>
</comment>
<proteinExistence type="predicted"/>
<dbReference type="EMBL" id="CM037152">
    <property type="protein sequence ID" value="KAH7833017.1"/>
    <property type="molecule type" value="Genomic_DNA"/>
</dbReference>
<accession>A0ACB7WX69</accession>